<dbReference type="InterPro" id="IPR059180">
    <property type="entry name" value="3D_YorM"/>
</dbReference>
<dbReference type="Proteomes" id="UP000287969">
    <property type="component" value="Chromosome"/>
</dbReference>
<dbReference type="InterPro" id="IPR010611">
    <property type="entry name" value="3D_dom"/>
</dbReference>
<name>A0A410Q966_9FIRM</name>
<dbReference type="OrthoDB" id="9798935at2"/>
<dbReference type="InterPro" id="IPR011098">
    <property type="entry name" value="G5_dom"/>
</dbReference>
<keyword evidence="1" id="KW-0732">Signal</keyword>
<dbReference type="SUPFAM" id="SSF50685">
    <property type="entry name" value="Barwin-like endoglucanases"/>
    <property type="match status" value="1"/>
</dbReference>
<dbReference type="PANTHER" id="PTHR39160">
    <property type="entry name" value="CELL WALL-BINDING PROTEIN YOCH"/>
    <property type="match status" value="1"/>
</dbReference>
<dbReference type="InterPro" id="IPR007137">
    <property type="entry name" value="DUF348"/>
</dbReference>
<protein>
    <submittedName>
        <fullName evidence="3">DUF348 domain-containing protein</fullName>
    </submittedName>
</protein>
<dbReference type="Gene3D" id="2.20.230.10">
    <property type="entry name" value="Resuscitation-promoting factor rpfb"/>
    <property type="match status" value="1"/>
</dbReference>
<dbReference type="RefSeq" id="WP_071139495.1">
    <property type="nucleotide sequence ID" value="NZ_CP035282.1"/>
</dbReference>
<dbReference type="Gene3D" id="2.40.40.10">
    <property type="entry name" value="RlpA-like domain"/>
    <property type="match status" value="1"/>
</dbReference>
<dbReference type="KEGG" id="spoa:EQM13_02610"/>
<organism evidence="3 4">
    <name type="scientific">Acidilutibacter cellobiosedens</name>
    <dbReference type="NCBI Taxonomy" id="2507161"/>
    <lineage>
        <taxon>Bacteria</taxon>
        <taxon>Bacillati</taxon>
        <taxon>Bacillota</taxon>
        <taxon>Tissierellia</taxon>
        <taxon>Tissierellales</taxon>
        <taxon>Acidilutibacteraceae</taxon>
        <taxon>Acidilutibacter</taxon>
    </lineage>
</organism>
<gene>
    <name evidence="3" type="ORF">EQM13_02610</name>
</gene>
<evidence type="ECO:0000256" key="1">
    <source>
        <dbReference type="ARBA" id="ARBA00022729"/>
    </source>
</evidence>
<dbReference type="Pfam" id="PF03990">
    <property type="entry name" value="DUF348"/>
    <property type="match status" value="2"/>
</dbReference>
<dbReference type="InterPro" id="IPR036908">
    <property type="entry name" value="RlpA-like_sf"/>
</dbReference>
<accession>A0A410Q966</accession>
<dbReference type="Pfam" id="PF06725">
    <property type="entry name" value="3D"/>
    <property type="match status" value="1"/>
</dbReference>
<evidence type="ECO:0000313" key="3">
    <source>
        <dbReference type="EMBL" id="QAT60545.1"/>
    </source>
</evidence>
<dbReference type="EMBL" id="CP035282">
    <property type="protein sequence ID" value="QAT60545.1"/>
    <property type="molecule type" value="Genomic_DNA"/>
</dbReference>
<dbReference type="PANTHER" id="PTHR39160:SF4">
    <property type="entry name" value="RESUSCITATION-PROMOTING FACTOR RPFB"/>
    <property type="match status" value="1"/>
</dbReference>
<evidence type="ECO:0000313" key="4">
    <source>
        <dbReference type="Proteomes" id="UP000287969"/>
    </source>
</evidence>
<feature type="domain" description="G5" evidence="2">
    <location>
        <begin position="144"/>
        <end position="224"/>
    </location>
</feature>
<keyword evidence="4" id="KW-1185">Reference proteome</keyword>
<proteinExistence type="predicted"/>
<dbReference type="PROSITE" id="PS51109">
    <property type="entry name" value="G5"/>
    <property type="match status" value="1"/>
</dbReference>
<dbReference type="AlphaFoldDB" id="A0A410Q966"/>
<dbReference type="SMART" id="SM01208">
    <property type="entry name" value="G5"/>
    <property type="match status" value="1"/>
</dbReference>
<dbReference type="GO" id="GO:0004553">
    <property type="term" value="F:hydrolase activity, hydrolyzing O-glycosyl compounds"/>
    <property type="evidence" value="ECO:0007669"/>
    <property type="project" value="InterPro"/>
</dbReference>
<sequence length="342" mass="38106">MKIFWNKNNKYLKILTLLSLAAVLILGIYQAEQKEVIISIDNKTRKVNTFQSTVGELLKSEKISLPEGSKINLKPNYKIDRDTTIVIKTPKTYVINMGGKTAEVQSVNNRVEDILKDLNYKLGELDYTYPALGEKIEPMEEIKIVRVEEKINTVKKELPFESIIKHTDKLEKGTTKVVQEGTNGLKEITVKSTFKDGKLSSQDTISESIVSQPIPRIVEKGSKDYFVSSRGAIRYTHSFVAVATAYDLSYESTGKNPGDNSYGLTALGTKARPGVVSVDPSIIPLGSKLYIESLDHTQDYGFAVAEDTGSAIKGSRVDLFFSSADDCKDFGRRKVRVYVLKK</sequence>
<dbReference type="Pfam" id="PF07501">
    <property type="entry name" value="G5"/>
    <property type="match status" value="1"/>
</dbReference>
<dbReference type="GO" id="GO:0009254">
    <property type="term" value="P:peptidoglycan turnover"/>
    <property type="evidence" value="ECO:0007669"/>
    <property type="project" value="InterPro"/>
</dbReference>
<reference evidence="4" key="1">
    <citation type="submission" date="2019-01" db="EMBL/GenBank/DDBJ databases">
        <title>Draft genomes of a novel of Sporanaerobacter strains.</title>
        <authorList>
            <person name="Ma S."/>
        </authorList>
    </citation>
    <scope>NUCLEOTIDE SEQUENCE [LARGE SCALE GENOMIC DNA]</scope>
    <source>
        <strain evidence="4">NJN-17</strain>
    </source>
</reference>
<dbReference type="CDD" id="cd14667">
    <property type="entry name" value="3D_containing_proteins"/>
    <property type="match status" value="1"/>
</dbReference>
<dbReference type="GO" id="GO:0019867">
    <property type="term" value="C:outer membrane"/>
    <property type="evidence" value="ECO:0007669"/>
    <property type="project" value="InterPro"/>
</dbReference>
<dbReference type="InterPro" id="IPR051933">
    <property type="entry name" value="Resuscitation_pf_RpfB"/>
</dbReference>
<evidence type="ECO:0000259" key="2">
    <source>
        <dbReference type="PROSITE" id="PS51109"/>
    </source>
</evidence>